<dbReference type="InterPro" id="IPR050549">
    <property type="entry name" value="MFS_Trehalose_Transporter"/>
</dbReference>
<dbReference type="PROSITE" id="PS00217">
    <property type="entry name" value="SUGAR_TRANSPORT_2"/>
    <property type="match status" value="1"/>
</dbReference>
<keyword evidence="8" id="KW-0813">Transport</keyword>
<dbReference type="CDD" id="cd17358">
    <property type="entry name" value="MFS_GLUT6_8_Class3_like"/>
    <property type="match status" value="1"/>
</dbReference>
<dbReference type="PANTHER" id="PTHR48021">
    <property type="match status" value="1"/>
</dbReference>
<dbReference type="InterPro" id="IPR036259">
    <property type="entry name" value="MFS_trans_sf"/>
</dbReference>
<keyword evidence="5" id="KW-0472">Membrane</keyword>
<name>A0A7R8WEE9_9CRUS</name>
<comment type="subcellular location">
    <subcellularLocation>
        <location evidence="1">Cell membrane</location>
        <topology evidence="1">Multi-pass membrane protein</topology>
    </subcellularLocation>
</comment>
<dbReference type="InterPro" id="IPR003663">
    <property type="entry name" value="Sugar/inositol_transpt"/>
</dbReference>
<organism evidence="9">
    <name type="scientific">Cyprideis torosa</name>
    <dbReference type="NCBI Taxonomy" id="163714"/>
    <lineage>
        <taxon>Eukaryota</taxon>
        <taxon>Metazoa</taxon>
        <taxon>Ecdysozoa</taxon>
        <taxon>Arthropoda</taxon>
        <taxon>Crustacea</taxon>
        <taxon>Oligostraca</taxon>
        <taxon>Ostracoda</taxon>
        <taxon>Podocopa</taxon>
        <taxon>Podocopida</taxon>
        <taxon>Cytherocopina</taxon>
        <taxon>Cytheroidea</taxon>
        <taxon>Cytherideidae</taxon>
        <taxon>Cyprideis</taxon>
    </lineage>
</organism>
<evidence type="ECO:0000256" key="6">
    <source>
        <dbReference type="ARBA" id="ARBA00023180"/>
    </source>
</evidence>
<protein>
    <submittedName>
        <fullName evidence="9">Uncharacterized protein</fullName>
    </submittedName>
</protein>
<dbReference type="PANTHER" id="PTHR48021:SF1">
    <property type="entry name" value="GH07001P-RELATED"/>
    <property type="match status" value="1"/>
</dbReference>
<keyword evidence="3" id="KW-0812">Transmembrane</keyword>
<evidence type="ECO:0000256" key="4">
    <source>
        <dbReference type="ARBA" id="ARBA00022989"/>
    </source>
</evidence>
<reference evidence="9" key="1">
    <citation type="submission" date="2020-11" db="EMBL/GenBank/DDBJ databases">
        <authorList>
            <person name="Tran Van P."/>
        </authorList>
    </citation>
    <scope>NUCLEOTIDE SEQUENCE</scope>
</reference>
<evidence type="ECO:0000256" key="3">
    <source>
        <dbReference type="ARBA" id="ARBA00022692"/>
    </source>
</evidence>
<evidence type="ECO:0000256" key="8">
    <source>
        <dbReference type="RuleBase" id="RU003346"/>
    </source>
</evidence>
<dbReference type="Gene3D" id="1.20.1250.20">
    <property type="entry name" value="MFS general substrate transporter like domains"/>
    <property type="match status" value="1"/>
</dbReference>
<dbReference type="InterPro" id="IPR020846">
    <property type="entry name" value="MFS_dom"/>
</dbReference>
<evidence type="ECO:0000256" key="5">
    <source>
        <dbReference type="ARBA" id="ARBA00023136"/>
    </source>
</evidence>
<evidence type="ECO:0000313" key="9">
    <source>
        <dbReference type="EMBL" id="CAD7228808.1"/>
    </source>
</evidence>
<dbReference type="SUPFAM" id="SSF103473">
    <property type="entry name" value="MFS general substrate transporter"/>
    <property type="match status" value="1"/>
</dbReference>
<dbReference type="NCBIfam" id="TIGR00879">
    <property type="entry name" value="SP"/>
    <property type="match status" value="1"/>
</dbReference>
<dbReference type="InterPro" id="IPR044775">
    <property type="entry name" value="MFS_ERD6/Tret1-like"/>
</dbReference>
<dbReference type="PROSITE" id="PS00216">
    <property type="entry name" value="SUGAR_TRANSPORT_1"/>
    <property type="match status" value="1"/>
</dbReference>
<gene>
    <name evidence="9" type="ORF">CTOB1V02_LOCUS6686</name>
</gene>
<sequence>MANTADNQSDDSDSDFDQSLVDMREAQPLTPGSSTVVISRTAFDKRPQWILAVCASFGGVAMGAALGWSSPALPGIQKSMIVTENEISWISSLINVGAALGGPSGALSMDWIGRRGSIIVWALPATIAWMFLAYATDVWYLYVGRCLLGFCAGATCVFVPAIIGESSRPEIRGTLGACFQLAVTIGVLFSYTFGMVLSWKSLANLCQTLPVMTAILMFFMPESPVYLIESGNEGAAQQALQWLRGPHYNVIPELASLRRTVATVADPFQHADARDPQSPRTSWLPSRAMVLPLLVSLGLMLNQQFCGINAVLFYTEDIFQSAGSTVKPALATVIVGITMVAATLVGTLLMDLAGRRILLMLSNGFMAVALAGMGIFFYLKSTAPDLTDESFKWLPIASLCLFISAFSIGVGPIPWLITGEIFPPHTKKVATSIATAVNWSMSFVVTKMFLGLVDAMGSEGVFGLFAGLSVLGFVFTYFFVPETKGKSLEEIEEYFIGRSSDSSIQYRSLRND</sequence>
<proteinExistence type="inferred from homology"/>
<dbReference type="InterPro" id="IPR005829">
    <property type="entry name" value="Sugar_transporter_CS"/>
</dbReference>
<dbReference type="AlphaFoldDB" id="A0A7R8WEE9"/>
<keyword evidence="4" id="KW-1133">Transmembrane helix</keyword>
<evidence type="ECO:0000256" key="2">
    <source>
        <dbReference type="ARBA" id="ARBA00022475"/>
    </source>
</evidence>
<comment type="similarity">
    <text evidence="7">Belongs to the major facilitator superfamily. Sugar transporter (TC 2.A.1.1) family. Trehalose transporter subfamily.</text>
</comment>
<dbReference type="OrthoDB" id="6612291at2759"/>
<dbReference type="EMBL" id="OB661710">
    <property type="protein sequence ID" value="CAD7228808.1"/>
    <property type="molecule type" value="Genomic_DNA"/>
</dbReference>
<dbReference type="PRINTS" id="PR00171">
    <property type="entry name" value="SUGRTRNSPORT"/>
</dbReference>
<dbReference type="FunFam" id="1.20.1250.20:FF:000055">
    <property type="entry name" value="Facilitated trehalose transporter Tret1-2 homolog"/>
    <property type="match status" value="1"/>
</dbReference>
<dbReference type="GO" id="GO:0051119">
    <property type="term" value="F:sugar transmembrane transporter activity"/>
    <property type="evidence" value="ECO:0007669"/>
    <property type="project" value="InterPro"/>
</dbReference>
<dbReference type="Pfam" id="PF00083">
    <property type="entry name" value="Sugar_tr"/>
    <property type="match status" value="1"/>
</dbReference>
<dbReference type="PROSITE" id="PS50850">
    <property type="entry name" value="MFS"/>
    <property type="match status" value="1"/>
</dbReference>
<evidence type="ECO:0000256" key="1">
    <source>
        <dbReference type="ARBA" id="ARBA00004651"/>
    </source>
</evidence>
<dbReference type="InterPro" id="IPR005828">
    <property type="entry name" value="MFS_sugar_transport-like"/>
</dbReference>
<evidence type="ECO:0000256" key="7">
    <source>
        <dbReference type="ARBA" id="ARBA00024348"/>
    </source>
</evidence>
<keyword evidence="6" id="KW-0325">Glycoprotein</keyword>
<keyword evidence="2" id="KW-1003">Cell membrane</keyword>
<accession>A0A7R8WEE9</accession>
<dbReference type="GO" id="GO:0005886">
    <property type="term" value="C:plasma membrane"/>
    <property type="evidence" value="ECO:0007669"/>
    <property type="project" value="UniProtKB-SubCell"/>
</dbReference>